<evidence type="ECO:0000313" key="1">
    <source>
        <dbReference type="Ensembl" id="ENSCCEP00000000815.1"/>
    </source>
</evidence>
<reference evidence="1" key="1">
    <citation type="submission" date="2025-08" db="UniProtKB">
        <authorList>
            <consortium name="Ensembl"/>
        </authorList>
    </citation>
    <scope>IDENTIFICATION</scope>
</reference>
<keyword evidence="2" id="KW-1185">Reference proteome</keyword>
<dbReference type="AlphaFoldDB" id="A0A8C0TWK9"/>
<evidence type="ECO:0000313" key="2">
    <source>
        <dbReference type="Proteomes" id="UP000694410"/>
    </source>
</evidence>
<organism evidence="1 2">
    <name type="scientific">Cyanistes caeruleus</name>
    <name type="common">Eurasian blue tit</name>
    <name type="synonym">Parus caeruleus</name>
    <dbReference type="NCBI Taxonomy" id="156563"/>
    <lineage>
        <taxon>Eukaryota</taxon>
        <taxon>Metazoa</taxon>
        <taxon>Chordata</taxon>
        <taxon>Craniata</taxon>
        <taxon>Vertebrata</taxon>
        <taxon>Euteleostomi</taxon>
        <taxon>Archelosauria</taxon>
        <taxon>Archosauria</taxon>
        <taxon>Dinosauria</taxon>
        <taxon>Saurischia</taxon>
        <taxon>Theropoda</taxon>
        <taxon>Coelurosauria</taxon>
        <taxon>Aves</taxon>
        <taxon>Neognathae</taxon>
        <taxon>Neoaves</taxon>
        <taxon>Telluraves</taxon>
        <taxon>Australaves</taxon>
        <taxon>Passeriformes</taxon>
        <taxon>Paridae</taxon>
        <taxon>Cyanistes</taxon>
    </lineage>
</organism>
<sequence>LLSPPVAGVSLGVTPSFPHPNGTGFGGGASRGWLWGLTVSPCPAYRTVCGVNGPLVVLDNVKVRPSGDTGDTALSPGAVWGPQC</sequence>
<dbReference type="Ensembl" id="ENSCCET00000001544.1">
    <property type="protein sequence ID" value="ENSCCEP00000000815.1"/>
    <property type="gene ID" value="ENSCCEG00000001067.1"/>
</dbReference>
<accession>A0A8C0TWK9</accession>
<reference evidence="1" key="2">
    <citation type="submission" date="2025-09" db="UniProtKB">
        <authorList>
            <consortium name="Ensembl"/>
        </authorList>
    </citation>
    <scope>IDENTIFICATION</scope>
</reference>
<name>A0A8C0TWK9_CYACU</name>
<proteinExistence type="predicted"/>
<dbReference type="Proteomes" id="UP000694410">
    <property type="component" value="Unplaced"/>
</dbReference>
<protein>
    <submittedName>
        <fullName evidence="1">Uncharacterized protein</fullName>
    </submittedName>
</protein>